<reference evidence="9" key="1">
    <citation type="submission" date="2017-03" db="EMBL/GenBank/DDBJ databases">
        <title>Phytopthora megakarya and P. palmivora, two closely related causual agents of cacao black pod achieved similar genome size and gene model numbers by different mechanisms.</title>
        <authorList>
            <person name="Ali S."/>
            <person name="Shao J."/>
            <person name="Larry D.J."/>
            <person name="Kronmiller B."/>
            <person name="Shen D."/>
            <person name="Strem M.D."/>
            <person name="Melnick R.L."/>
            <person name="Guiltinan M.J."/>
            <person name="Tyler B.M."/>
            <person name="Meinhardt L.W."/>
            <person name="Bailey B.A."/>
        </authorList>
    </citation>
    <scope>NUCLEOTIDE SEQUENCE [LARGE SCALE GENOMIC DNA]</scope>
    <source>
        <strain evidence="9">zdho120</strain>
    </source>
</reference>
<dbReference type="SUPFAM" id="SSF53098">
    <property type="entry name" value="Ribonuclease H-like"/>
    <property type="match status" value="1"/>
</dbReference>
<keyword evidence="1" id="KW-0808">Transferase</keyword>
<evidence type="ECO:0000259" key="7">
    <source>
        <dbReference type="PROSITE" id="PS50994"/>
    </source>
</evidence>
<keyword evidence="3" id="KW-0540">Nuclease</keyword>
<gene>
    <name evidence="8" type="ORF">PHMEG_00032600</name>
</gene>
<dbReference type="Pfam" id="PF17921">
    <property type="entry name" value="Integrase_H2C2"/>
    <property type="match status" value="1"/>
</dbReference>
<dbReference type="InterPro" id="IPR050951">
    <property type="entry name" value="Retrovirus_Pol_polyprotein"/>
</dbReference>
<dbReference type="GO" id="GO:0004519">
    <property type="term" value="F:endonuclease activity"/>
    <property type="evidence" value="ECO:0007669"/>
    <property type="project" value="UniProtKB-KW"/>
</dbReference>
<dbReference type="FunFam" id="1.10.340.70:FF:000001">
    <property type="entry name" value="Retrovirus-related Pol polyprotein from transposon gypsy-like Protein"/>
    <property type="match status" value="1"/>
</dbReference>
<sequence length="314" mass="36662">MQEKHILACYSRTLTEHQKNYTTMELELLSIVELLAEYRTMLLGFPIVVHMDHKNLIFPTEKTYYRLSMEYIKGNKNVGAVAFSRMRFETKEQATVVEEMYLANNNPECVMHGPVLREHQQNDKMIQQIHTACLAGTNNPDYRLLPLLGCMLVAYQQRIVVPGSLRDDLMDWYHQNLCHPGGTRQYKTMRQIFYWSGMDTMITKFCHKCQTCKRAKVRGEEKPPPRTLKTVDPSDIVHIDLIGPYDDGSYGVTMIDQATRWLEIGIQADRQALTTAETFDREWLCRYPRPREVVYDNGKEFIGEEFQELLRSYG</sequence>
<keyword evidence="9" id="KW-1185">Reference proteome</keyword>
<evidence type="ECO:0000256" key="2">
    <source>
        <dbReference type="ARBA" id="ARBA00022695"/>
    </source>
</evidence>
<dbReference type="Gene3D" id="1.10.340.70">
    <property type="match status" value="1"/>
</dbReference>
<dbReference type="SUPFAM" id="SSF56672">
    <property type="entry name" value="DNA/RNA polymerases"/>
    <property type="match status" value="1"/>
</dbReference>
<dbReference type="Proteomes" id="UP000198211">
    <property type="component" value="Unassembled WGS sequence"/>
</dbReference>
<dbReference type="GO" id="GO:0003676">
    <property type="term" value="F:nucleic acid binding"/>
    <property type="evidence" value="ECO:0007669"/>
    <property type="project" value="InterPro"/>
</dbReference>
<comment type="caution">
    <text evidence="8">The sequence shown here is derived from an EMBL/GenBank/DDBJ whole genome shotgun (WGS) entry which is preliminary data.</text>
</comment>
<evidence type="ECO:0000256" key="5">
    <source>
        <dbReference type="ARBA" id="ARBA00022801"/>
    </source>
</evidence>
<dbReference type="Pfam" id="PF00665">
    <property type="entry name" value="rve"/>
    <property type="match status" value="1"/>
</dbReference>
<keyword evidence="6" id="KW-0695">RNA-directed DNA polymerase</keyword>
<dbReference type="PANTHER" id="PTHR37984:SF5">
    <property type="entry name" value="PROTEIN NYNRIN-LIKE"/>
    <property type="match status" value="1"/>
</dbReference>
<protein>
    <submittedName>
        <fullName evidence="8">Pol Polyprotein</fullName>
    </submittedName>
</protein>
<feature type="domain" description="Integrase catalytic" evidence="7">
    <location>
        <begin position="229"/>
        <end position="314"/>
    </location>
</feature>
<evidence type="ECO:0000256" key="4">
    <source>
        <dbReference type="ARBA" id="ARBA00022759"/>
    </source>
</evidence>
<keyword evidence="5" id="KW-0378">Hydrolase</keyword>
<evidence type="ECO:0000256" key="6">
    <source>
        <dbReference type="ARBA" id="ARBA00022918"/>
    </source>
</evidence>
<dbReference type="PROSITE" id="PS50994">
    <property type="entry name" value="INTEGRASE"/>
    <property type="match status" value="1"/>
</dbReference>
<dbReference type="InterPro" id="IPR043502">
    <property type="entry name" value="DNA/RNA_pol_sf"/>
</dbReference>
<evidence type="ECO:0000313" key="8">
    <source>
        <dbReference type="EMBL" id="OWY96984.1"/>
    </source>
</evidence>
<keyword evidence="4" id="KW-0255">Endonuclease</keyword>
<dbReference type="OrthoDB" id="103811at2759"/>
<dbReference type="Gene3D" id="3.30.420.10">
    <property type="entry name" value="Ribonuclease H-like superfamily/Ribonuclease H"/>
    <property type="match status" value="1"/>
</dbReference>
<dbReference type="EMBL" id="NBNE01010984">
    <property type="protein sequence ID" value="OWY96984.1"/>
    <property type="molecule type" value="Genomic_DNA"/>
</dbReference>
<evidence type="ECO:0000256" key="3">
    <source>
        <dbReference type="ARBA" id="ARBA00022722"/>
    </source>
</evidence>
<organism evidence="8 9">
    <name type="scientific">Phytophthora megakarya</name>
    <dbReference type="NCBI Taxonomy" id="4795"/>
    <lineage>
        <taxon>Eukaryota</taxon>
        <taxon>Sar</taxon>
        <taxon>Stramenopiles</taxon>
        <taxon>Oomycota</taxon>
        <taxon>Peronosporomycetes</taxon>
        <taxon>Peronosporales</taxon>
        <taxon>Peronosporaceae</taxon>
        <taxon>Phytophthora</taxon>
    </lineage>
</organism>
<dbReference type="AlphaFoldDB" id="A0A225UV03"/>
<evidence type="ECO:0000313" key="9">
    <source>
        <dbReference type="Proteomes" id="UP000198211"/>
    </source>
</evidence>
<evidence type="ECO:0000256" key="1">
    <source>
        <dbReference type="ARBA" id="ARBA00022679"/>
    </source>
</evidence>
<accession>A0A225UV03</accession>
<proteinExistence type="predicted"/>
<dbReference type="InterPro" id="IPR041588">
    <property type="entry name" value="Integrase_H2C2"/>
</dbReference>
<dbReference type="InterPro" id="IPR012337">
    <property type="entry name" value="RNaseH-like_sf"/>
</dbReference>
<dbReference type="GO" id="GO:0003964">
    <property type="term" value="F:RNA-directed DNA polymerase activity"/>
    <property type="evidence" value="ECO:0007669"/>
    <property type="project" value="UniProtKB-KW"/>
</dbReference>
<dbReference type="PANTHER" id="PTHR37984">
    <property type="entry name" value="PROTEIN CBG26694"/>
    <property type="match status" value="1"/>
</dbReference>
<dbReference type="InterPro" id="IPR036397">
    <property type="entry name" value="RNaseH_sf"/>
</dbReference>
<dbReference type="InterPro" id="IPR001584">
    <property type="entry name" value="Integrase_cat-core"/>
</dbReference>
<dbReference type="Pfam" id="PF17917">
    <property type="entry name" value="RT_RNaseH"/>
    <property type="match status" value="1"/>
</dbReference>
<keyword evidence="2" id="KW-0548">Nucleotidyltransferase</keyword>
<dbReference type="GO" id="GO:0016787">
    <property type="term" value="F:hydrolase activity"/>
    <property type="evidence" value="ECO:0007669"/>
    <property type="project" value="UniProtKB-KW"/>
</dbReference>
<name>A0A225UV03_9STRA</name>
<dbReference type="GO" id="GO:0015074">
    <property type="term" value="P:DNA integration"/>
    <property type="evidence" value="ECO:0007669"/>
    <property type="project" value="InterPro"/>
</dbReference>
<dbReference type="InterPro" id="IPR041373">
    <property type="entry name" value="RT_RNaseH"/>
</dbReference>